<keyword evidence="7" id="KW-1185">Reference proteome</keyword>
<evidence type="ECO:0000256" key="2">
    <source>
        <dbReference type="ARBA" id="ARBA00022771"/>
    </source>
</evidence>
<dbReference type="PANTHER" id="PTHR46603:SF1">
    <property type="entry name" value="ABSCISSION_NOCUT CHECKPOINT REGULATOR"/>
    <property type="match status" value="1"/>
</dbReference>
<keyword evidence="2 4" id="KW-0863">Zinc-finger</keyword>
<accession>A0AAW1KRE4</accession>
<keyword evidence="1" id="KW-0479">Metal-binding</keyword>
<gene>
    <name evidence="6" type="ORF">QE152_g19502</name>
</gene>
<dbReference type="SMART" id="SM00064">
    <property type="entry name" value="FYVE"/>
    <property type="match status" value="1"/>
</dbReference>
<dbReference type="SUPFAM" id="SSF57845">
    <property type="entry name" value="B-box zinc-binding domain"/>
    <property type="match status" value="1"/>
</dbReference>
<dbReference type="GO" id="GO:0044878">
    <property type="term" value="P:mitotic cytokinesis checkpoint signaling"/>
    <property type="evidence" value="ECO:0007669"/>
    <property type="project" value="TreeGrafter"/>
</dbReference>
<reference evidence="6 7" key="1">
    <citation type="journal article" date="2024" name="BMC Genomics">
        <title>De novo assembly and annotation of Popillia japonica's genome with initial clues to its potential as an invasive pest.</title>
        <authorList>
            <person name="Cucini C."/>
            <person name="Boschi S."/>
            <person name="Funari R."/>
            <person name="Cardaioli E."/>
            <person name="Iannotti N."/>
            <person name="Marturano G."/>
            <person name="Paoli F."/>
            <person name="Bruttini M."/>
            <person name="Carapelli A."/>
            <person name="Frati F."/>
            <person name="Nardi F."/>
        </authorList>
    </citation>
    <scope>NUCLEOTIDE SEQUENCE [LARGE SCALE GENOMIC DNA]</scope>
    <source>
        <strain evidence="6">DMR45628</strain>
    </source>
</reference>
<name>A0AAW1KRE4_POPJA</name>
<dbReference type="PANTHER" id="PTHR46603">
    <property type="entry name" value="ABSCISSION/NOCUT CHECKPOINT REGULATOR"/>
    <property type="match status" value="1"/>
</dbReference>
<feature type="domain" description="FYVE-type" evidence="5">
    <location>
        <begin position="1"/>
        <end position="56"/>
    </location>
</feature>
<proteinExistence type="predicted"/>
<evidence type="ECO:0000256" key="3">
    <source>
        <dbReference type="ARBA" id="ARBA00022833"/>
    </source>
</evidence>
<dbReference type="GO" id="GO:0032154">
    <property type="term" value="C:cleavage furrow"/>
    <property type="evidence" value="ECO:0007669"/>
    <property type="project" value="TreeGrafter"/>
</dbReference>
<organism evidence="6 7">
    <name type="scientific">Popillia japonica</name>
    <name type="common">Japanese beetle</name>
    <dbReference type="NCBI Taxonomy" id="7064"/>
    <lineage>
        <taxon>Eukaryota</taxon>
        <taxon>Metazoa</taxon>
        <taxon>Ecdysozoa</taxon>
        <taxon>Arthropoda</taxon>
        <taxon>Hexapoda</taxon>
        <taxon>Insecta</taxon>
        <taxon>Pterygota</taxon>
        <taxon>Neoptera</taxon>
        <taxon>Endopterygota</taxon>
        <taxon>Coleoptera</taxon>
        <taxon>Polyphaga</taxon>
        <taxon>Scarabaeiformia</taxon>
        <taxon>Scarabaeidae</taxon>
        <taxon>Rutelinae</taxon>
        <taxon>Popillia</taxon>
    </lineage>
</organism>
<dbReference type="GO" id="GO:0032266">
    <property type="term" value="F:phosphatidylinositol-3-phosphate binding"/>
    <property type="evidence" value="ECO:0007669"/>
    <property type="project" value="TreeGrafter"/>
</dbReference>
<dbReference type="InterPro" id="IPR000306">
    <property type="entry name" value="Znf_FYVE"/>
</dbReference>
<dbReference type="EMBL" id="JASPKY010000185">
    <property type="protein sequence ID" value="KAK9722743.1"/>
    <property type="molecule type" value="Genomic_DNA"/>
</dbReference>
<dbReference type="GO" id="GO:0008270">
    <property type="term" value="F:zinc ion binding"/>
    <property type="evidence" value="ECO:0007669"/>
    <property type="project" value="UniProtKB-KW"/>
</dbReference>
<dbReference type="InterPro" id="IPR013083">
    <property type="entry name" value="Znf_RING/FYVE/PHD"/>
</dbReference>
<protein>
    <submittedName>
        <fullName evidence="6">FYVE zinc finger</fullName>
    </submittedName>
</protein>
<dbReference type="Proteomes" id="UP001458880">
    <property type="component" value="Unassembled WGS sequence"/>
</dbReference>
<dbReference type="SUPFAM" id="SSF57903">
    <property type="entry name" value="FYVE/PHD zinc finger"/>
    <property type="match status" value="1"/>
</dbReference>
<dbReference type="InterPro" id="IPR017455">
    <property type="entry name" value="Znf_FYVE-rel"/>
</dbReference>
<evidence type="ECO:0000313" key="7">
    <source>
        <dbReference type="Proteomes" id="UP001458880"/>
    </source>
</evidence>
<dbReference type="GO" id="GO:0005813">
    <property type="term" value="C:centrosome"/>
    <property type="evidence" value="ECO:0007669"/>
    <property type="project" value="TreeGrafter"/>
</dbReference>
<dbReference type="PROSITE" id="PS50178">
    <property type="entry name" value="ZF_FYVE"/>
    <property type="match status" value="1"/>
</dbReference>
<sequence length="308" mass="34604">MSCNHCTTKFSFFHKELGCTNCGLSFCNKCLKQKSRIPSKGPGEFAVCRTCYARLSASGSQTQNIIIPPDAYIKRLETLENPSQPPIIVYKNDKLSTLRTGLSAVDQKILDRLEKLKDEKGRGSPPTEGELRKRLANLKGTNDYVEGPSKPGLTTDSRTDLQKVDGILEQFINEREIELAHNPQEEIEVRLASLREKGIRPNEGSYISNLHDSGSSSEEEIDRISKKIMDEVALEEKYSAKHPTTNNCEDVDMDGKNSPELPWCVLCNNDAVYRCLDCGSDLYCAVCNIEVHKNWGETDHRVIKFQSK</sequence>
<dbReference type="GO" id="GO:0009838">
    <property type="term" value="P:abscission"/>
    <property type="evidence" value="ECO:0007669"/>
    <property type="project" value="TreeGrafter"/>
</dbReference>
<dbReference type="Gene3D" id="3.30.40.10">
    <property type="entry name" value="Zinc/RING finger domain, C3HC4 (zinc finger)"/>
    <property type="match status" value="1"/>
</dbReference>
<dbReference type="GO" id="GO:0030496">
    <property type="term" value="C:midbody"/>
    <property type="evidence" value="ECO:0007669"/>
    <property type="project" value="TreeGrafter"/>
</dbReference>
<evidence type="ECO:0000256" key="4">
    <source>
        <dbReference type="PROSITE-ProRule" id="PRU00091"/>
    </source>
</evidence>
<dbReference type="InterPro" id="IPR011011">
    <property type="entry name" value="Znf_FYVE_PHD"/>
</dbReference>
<evidence type="ECO:0000256" key="1">
    <source>
        <dbReference type="ARBA" id="ARBA00022723"/>
    </source>
</evidence>
<dbReference type="Pfam" id="PF22586">
    <property type="entry name" value="ANCHR-like_BBOX"/>
    <property type="match status" value="1"/>
</dbReference>
<comment type="caution">
    <text evidence="6">The sequence shown here is derived from an EMBL/GenBank/DDBJ whole genome shotgun (WGS) entry which is preliminary data.</text>
</comment>
<evidence type="ECO:0000313" key="6">
    <source>
        <dbReference type="EMBL" id="KAK9722743.1"/>
    </source>
</evidence>
<evidence type="ECO:0000259" key="5">
    <source>
        <dbReference type="PROSITE" id="PS50178"/>
    </source>
</evidence>
<dbReference type="Pfam" id="PF01363">
    <property type="entry name" value="FYVE"/>
    <property type="match status" value="1"/>
</dbReference>
<keyword evidence="3" id="KW-0862">Zinc</keyword>
<dbReference type="AlphaFoldDB" id="A0AAW1KRE4"/>